<dbReference type="EMBL" id="CM044701">
    <property type="protein sequence ID" value="KAI5681985.1"/>
    <property type="molecule type" value="Genomic_DNA"/>
</dbReference>
<organism evidence="1 2">
    <name type="scientific">Catharanthus roseus</name>
    <name type="common">Madagascar periwinkle</name>
    <name type="synonym">Vinca rosea</name>
    <dbReference type="NCBI Taxonomy" id="4058"/>
    <lineage>
        <taxon>Eukaryota</taxon>
        <taxon>Viridiplantae</taxon>
        <taxon>Streptophyta</taxon>
        <taxon>Embryophyta</taxon>
        <taxon>Tracheophyta</taxon>
        <taxon>Spermatophyta</taxon>
        <taxon>Magnoliopsida</taxon>
        <taxon>eudicotyledons</taxon>
        <taxon>Gunneridae</taxon>
        <taxon>Pentapetalae</taxon>
        <taxon>asterids</taxon>
        <taxon>lamiids</taxon>
        <taxon>Gentianales</taxon>
        <taxon>Apocynaceae</taxon>
        <taxon>Rauvolfioideae</taxon>
        <taxon>Vinceae</taxon>
        <taxon>Catharanthinae</taxon>
        <taxon>Catharanthus</taxon>
    </lineage>
</organism>
<comment type="caution">
    <text evidence="1">The sequence shown here is derived from an EMBL/GenBank/DDBJ whole genome shotgun (WGS) entry which is preliminary data.</text>
</comment>
<name>A0ACC0CAT4_CATRO</name>
<accession>A0ACC0CAT4</accession>
<sequence length="101" mass="11606">MESFQNSHPFYEGGYQGRAKVRGGRRGGVGGRGYHRPQEQFPRHEAWHEDNLYEDDGDNPNVGQAYHGGYYGNQQEDKALDKIKWKVPSFKCESDPNVFLD</sequence>
<gene>
    <name evidence="1" type="ORF">M9H77_03213</name>
</gene>
<evidence type="ECO:0000313" key="2">
    <source>
        <dbReference type="Proteomes" id="UP001060085"/>
    </source>
</evidence>
<dbReference type="Proteomes" id="UP001060085">
    <property type="component" value="Linkage Group LG01"/>
</dbReference>
<proteinExistence type="predicted"/>
<reference evidence="2" key="1">
    <citation type="journal article" date="2023" name="Nat. Plants">
        <title>Single-cell RNA sequencing provides a high-resolution roadmap for understanding the multicellular compartmentation of specialized metabolism.</title>
        <authorList>
            <person name="Sun S."/>
            <person name="Shen X."/>
            <person name="Li Y."/>
            <person name="Li Y."/>
            <person name="Wang S."/>
            <person name="Li R."/>
            <person name="Zhang H."/>
            <person name="Shen G."/>
            <person name="Guo B."/>
            <person name="Wei J."/>
            <person name="Xu J."/>
            <person name="St-Pierre B."/>
            <person name="Chen S."/>
            <person name="Sun C."/>
        </authorList>
    </citation>
    <scope>NUCLEOTIDE SEQUENCE [LARGE SCALE GENOMIC DNA]</scope>
</reference>
<evidence type="ECO:0000313" key="1">
    <source>
        <dbReference type="EMBL" id="KAI5681985.1"/>
    </source>
</evidence>
<protein>
    <submittedName>
        <fullName evidence="1">Uncharacterized protein</fullName>
    </submittedName>
</protein>
<keyword evidence="2" id="KW-1185">Reference proteome</keyword>